<keyword evidence="3" id="KW-1185">Reference proteome</keyword>
<feature type="region of interest" description="Disordered" evidence="1">
    <location>
        <begin position="1"/>
        <end position="21"/>
    </location>
</feature>
<reference evidence="3" key="1">
    <citation type="journal article" date="2009" name="Genome Res.">
        <title>Comparative genomic analyses of the human fungal pathogens Coccidioides and their relatives.</title>
        <authorList>
            <person name="Sharpton T.J."/>
            <person name="Stajich J.E."/>
            <person name="Rounsley S.D."/>
            <person name="Gardner M.J."/>
            <person name="Wortman J.R."/>
            <person name="Jordar V.S."/>
            <person name="Maiti R."/>
            <person name="Kodira C.D."/>
            <person name="Neafsey D.E."/>
            <person name="Zeng Q."/>
            <person name="Hung C.-Y."/>
            <person name="McMahan C."/>
            <person name="Muszewska A."/>
            <person name="Grynberg M."/>
            <person name="Mandel M.A."/>
            <person name="Kellner E.M."/>
            <person name="Barker B.M."/>
            <person name="Galgiani J.N."/>
            <person name="Orbach M.J."/>
            <person name="Kirkland T.N."/>
            <person name="Cole G.T."/>
            <person name="Henn M.R."/>
            <person name="Birren B.W."/>
            <person name="Taylor J.W."/>
        </authorList>
    </citation>
    <scope>NUCLEOTIDE SEQUENCE [LARGE SCALE GENOMIC DNA]</scope>
    <source>
        <strain evidence="3">RS</strain>
    </source>
</reference>
<proteinExistence type="predicted"/>
<name>A0A0D8JVT2_COCIM</name>
<evidence type="ECO:0000313" key="3">
    <source>
        <dbReference type="Proteomes" id="UP000001261"/>
    </source>
</evidence>
<accession>A0A0D8JVT2</accession>
<dbReference type="GeneID" id="24165129"/>
<reference evidence="3" key="2">
    <citation type="journal article" date="2010" name="Genome Res.">
        <title>Population genomic sequencing of Coccidioides fungi reveals recent hybridization and transposon control.</title>
        <authorList>
            <person name="Neafsey D.E."/>
            <person name="Barker B.M."/>
            <person name="Sharpton T.J."/>
            <person name="Stajich J.E."/>
            <person name="Park D.J."/>
            <person name="Whiston E."/>
            <person name="Hung C.-Y."/>
            <person name="McMahan C."/>
            <person name="White J."/>
            <person name="Sykes S."/>
            <person name="Heiman D."/>
            <person name="Young S."/>
            <person name="Zeng Q."/>
            <person name="Abouelleil A."/>
            <person name="Aftuck L."/>
            <person name="Bessette D."/>
            <person name="Brown A."/>
            <person name="FitzGerald M."/>
            <person name="Lui A."/>
            <person name="Macdonald J.P."/>
            <person name="Priest M."/>
            <person name="Orbach M.J."/>
            <person name="Galgiani J.N."/>
            <person name="Kirkland T.N."/>
            <person name="Cole G.T."/>
            <person name="Birren B.W."/>
            <person name="Henn M.R."/>
            <person name="Taylor J.W."/>
            <person name="Rounsley S.D."/>
        </authorList>
    </citation>
    <scope>GENOME REANNOTATION</scope>
    <source>
        <strain evidence="3">RS</strain>
    </source>
</reference>
<dbReference type="InParanoid" id="A0A0D8JVT2"/>
<organism evidence="2 3">
    <name type="scientific">Coccidioides immitis (strain RS)</name>
    <name type="common">Valley fever fungus</name>
    <dbReference type="NCBI Taxonomy" id="246410"/>
    <lineage>
        <taxon>Eukaryota</taxon>
        <taxon>Fungi</taxon>
        <taxon>Dikarya</taxon>
        <taxon>Ascomycota</taxon>
        <taxon>Pezizomycotina</taxon>
        <taxon>Eurotiomycetes</taxon>
        <taxon>Eurotiomycetidae</taxon>
        <taxon>Onygenales</taxon>
        <taxon>Onygenaceae</taxon>
        <taxon>Coccidioides</taxon>
    </lineage>
</organism>
<protein>
    <submittedName>
        <fullName evidence="2">Uncharacterized protein</fullName>
    </submittedName>
</protein>
<dbReference type="KEGG" id="cim:CIMG_13502"/>
<dbReference type="RefSeq" id="XP_004444619.1">
    <property type="nucleotide sequence ID" value="XM_004444562.1"/>
</dbReference>
<gene>
    <name evidence="2" type="ORF">CIMG_13502</name>
</gene>
<dbReference type="AlphaFoldDB" id="A0A0D8JVT2"/>
<evidence type="ECO:0000256" key="1">
    <source>
        <dbReference type="SAM" id="MobiDB-lite"/>
    </source>
</evidence>
<evidence type="ECO:0000313" key="2">
    <source>
        <dbReference type="EMBL" id="KJF61214.1"/>
    </source>
</evidence>
<dbReference type="VEuPathDB" id="FungiDB:CIMG_13502"/>
<sequence>METSLALLQPSSRTTCTVRPDSDNKRPLACAALPAGMCRPAGRIGGNNPVFTDSPYGVYQVWPTSRPHESSRVVLTTIPPIYRPFSSTSSFFRSHRASRCQYGRQPDDWARMLTQGRH</sequence>
<dbReference type="Proteomes" id="UP000001261">
    <property type="component" value="Unassembled WGS sequence"/>
</dbReference>
<dbReference type="EMBL" id="GG704915">
    <property type="protein sequence ID" value="KJF61214.1"/>
    <property type="molecule type" value="Genomic_DNA"/>
</dbReference>